<dbReference type="AlphaFoldDB" id="G3A292"/>
<gene>
    <name evidence="2" type="ORF">RALSY_20124</name>
</gene>
<reference evidence="2" key="1">
    <citation type="journal article" date="2011" name="PLoS ONE">
        <title>Ralstonia syzygii, the Blood Disease Bacterium and some Asian R. solanacearum strains form a single genomic species despite divergent lifestyles.</title>
        <authorList>
            <person name="Remenant B."/>
            <person name="de Cambiaire J.C."/>
            <person name="Cellier G."/>
            <person name="Jacobs J.M."/>
            <person name="Mangenot S."/>
            <person name="Barbe V."/>
            <person name="Lajus A."/>
            <person name="Vallenet D."/>
            <person name="Medigue C."/>
            <person name="Fegan M."/>
            <person name="Allen C."/>
            <person name="Prior P."/>
        </authorList>
    </citation>
    <scope>NUCLEOTIDE SEQUENCE</scope>
    <source>
        <strain evidence="2">R24</strain>
    </source>
</reference>
<accession>G3A292</accession>
<feature type="region of interest" description="Disordered" evidence="1">
    <location>
        <begin position="47"/>
        <end position="66"/>
    </location>
</feature>
<feature type="region of interest" description="Disordered" evidence="1">
    <location>
        <begin position="1"/>
        <end position="21"/>
    </location>
</feature>
<evidence type="ECO:0000313" key="2">
    <source>
        <dbReference type="EMBL" id="CCA85524.1"/>
    </source>
</evidence>
<evidence type="ECO:0000256" key="1">
    <source>
        <dbReference type="SAM" id="MobiDB-lite"/>
    </source>
</evidence>
<protein>
    <submittedName>
        <fullName evidence="2">Uncharacterized protein</fullName>
    </submittedName>
</protein>
<name>G3A292_9RALS</name>
<organism evidence="2">
    <name type="scientific">Ralstonia syzygii R24</name>
    <dbReference type="NCBI Taxonomy" id="907261"/>
    <lineage>
        <taxon>Bacteria</taxon>
        <taxon>Pseudomonadati</taxon>
        <taxon>Pseudomonadota</taxon>
        <taxon>Betaproteobacteria</taxon>
        <taxon>Burkholderiales</taxon>
        <taxon>Burkholderiaceae</taxon>
        <taxon>Ralstonia</taxon>
        <taxon>Ralstonia solanacearum species complex</taxon>
    </lineage>
</organism>
<proteinExistence type="predicted"/>
<dbReference type="EMBL" id="FR854087">
    <property type="protein sequence ID" value="CCA85524.1"/>
    <property type="molecule type" value="Genomic_DNA"/>
</dbReference>
<reference evidence="2" key="2">
    <citation type="submission" date="2011-04" db="EMBL/GenBank/DDBJ databases">
        <authorList>
            <person name="Genoscope - CEA"/>
        </authorList>
    </citation>
    <scope>NUCLEOTIDE SEQUENCE</scope>
    <source>
        <strain evidence="2">R24</strain>
    </source>
</reference>
<sequence>MSRGNENARRRTGRGRASDCRYPGTLVKRAVADKHVHETARVTELRLPEFRERQHHKIRDHSRTSD</sequence>